<dbReference type="eggNOG" id="COG0263">
    <property type="taxonomic scope" value="Bacteria"/>
</dbReference>
<keyword evidence="3 8" id="KW-0641">Proline biosynthesis</keyword>
<dbReference type="InterPro" id="IPR041739">
    <property type="entry name" value="G5K_ProB"/>
</dbReference>
<keyword evidence="4 8" id="KW-0808">Transferase</keyword>
<evidence type="ECO:0000256" key="3">
    <source>
        <dbReference type="ARBA" id="ARBA00022650"/>
    </source>
</evidence>
<dbReference type="InterPro" id="IPR015947">
    <property type="entry name" value="PUA-like_sf"/>
</dbReference>
<comment type="catalytic activity">
    <reaction evidence="8">
        <text>L-glutamate + ATP = L-glutamyl 5-phosphate + ADP</text>
        <dbReference type="Rhea" id="RHEA:14877"/>
        <dbReference type="ChEBI" id="CHEBI:29985"/>
        <dbReference type="ChEBI" id="CHEBI:30616"/>
        <dbReference type="ChEBI" id="CHEBI:58274"/>
        <dbReference type="ChEBI" id="CHEBI:456216"/>
        <dbReference type="EC" id="2.7.2.11"/>
    </reaction>
</comment>
<dbReference type="InterPro" id="IPR036974">
    <property type="entry name" value="PUA_sf"/>
</dbReference>
<dbReference type="PANTHER" id="PTHR43654:SF1">
    <property type="entry name" value="ISOPENTENYL PHOSPHATE KINASE"/>
    <property type="match status" value="1"/>
</dbReference>
<evidence type="ECO:0000313" key="11">
    <source>
        <dbReference type="Proteomes" id="UP000050421"/>
    </source>
</evidence>
<evidence type="ECO:0000256" key="4">
    <source>
        <dbReference type="ARBA" id="ARBA00022679"/>
    </source>
</evidence>
<accession>A0A0P7XS48</accession>
<evidence type="ECO:0000256" key="8">
    <source>
        <dbReference type="HAMAP-Rule" id="MF_00456"/>
    </source>
</evidence>
<dbReference type="InterPro" id="IPR001057">
    <property type="entry name" value="Glu/AcGlu_kinase"/>
</dbReference>
<dbReference type="InterPro" id="IPR036393">
    <property type="entry name" value="AceGlu_kinase-like_sf"/>
</dbReference>
<comment type="function">
    <text evidence="8">Catalyzes the transfer of a phosphate group to glutamate to form L-glutamate 5-phosphate.</text>
</comment>
<dbReference type="InterPro" id="IPR002478">
    <property type="entry name" value="PUA"/>
</dbReference>
<dbReference type="InterPro" id="IPR011529">
    <property type="entry name" value="Glu_5kinase"/>
</dbReference>
<evidence type="ECO:0000256" key="2">
    <source>
        <dbReference type="ARBA" id="ARBA00022605"/>
    </source>
</evidence>
<comment type="subcellular location">
    <subcellularLocation>
        <location evidence="8">Cytoplasm</location>
    </subcellularLocation>
</comment>
<dbReference type="GO" id="GO:0005829">
    <property type="term" value="C:cytosol"/>
    <property type="evidence" value="ECO:0007669"/>
    <property type="project" value="TreeGrafter"/>
</dbReference>
<dbReference type="Proteomes" id="UP000050421">
    <property type="component" value="Unassembled WGS sequence"/>
</dbReference>
<keyword evidence="5 8" id="KW-0547">Nucleotide-binding</keyword>
<dbReference type="EC" id="2.7.2.11" evidence="8"/>
<comment type="pathway">
    <text evidence="8">Amino-acid biosynthesis; L-proline biosynthesis; L-glutamate 5-semialdehyde from L-glutamate: step 1/2.</text>
</comment>
<dbReference type="InterPro" id="IPR001048">
    <property type="entry name" value="Asp/Glu/Uridylate_kinase"/>
</dbReference>
<name>A0A0P7XS48_9BACT</name>
<feature type="binding site" evidence="8">
    <location>
        <position position="10"/>
    </location>
    <ligand>
        <name>ATP</name>
        <dbReference type="ChEBI" id="CHEBI:30616"/>
    </ligand>
</feature>
<dbReference type="Pfam" id="PF00696">
    <property type="entry name" value="AA_kinase"/>
    <property type="match status" value="1"/>
</dbReference>
<feature type="domain" description="PUA" evidence="9">
    <location>
        <begin position="276"/>
        <end position="349"/>
    </location>
</feature>
<feature type="binding site" evidence="8">
    <location>
        <position position="137"/>
    </location>
    <ligand>
        <name>substrate</name>
    </ligand>
</feature>
<feature type="binding site" evidence="8">
    <location>
        <position position="149"/>
    </location>
    <ligand>
        <name>substrate</name>
    </ligand>
</feature>
<dbReference type="GO" id="GO:0004349">
    <property type="term" value="F:glutamate 5-kinase activity"/>
    <property type="evidence" value="ECO:0007669"/>
    <property type="project" value="UniProtKB-UniRule"/>
</dbReference>
<dbReference type="HAMAP" id="MF_00456">
    <property type="entry name" value="ProB"/>
    <property type="match status" value="1"/>
</dbReference>
<dbReference type="UniPathway" id="UPA00098">
    <property type="reaction ID" value="UER00359"/>
</dbReference>
<dbReference type="NCBIfam" id="TIGR01027">
    <property type="entry name" value="proB"/>
    <property type="match status" value="1"/>
</dbReference>
<comment type="caution">
    <text evidence="10">The sequence shown here is derived from an EMBL/GenBank/DDBJ whole genome shotgun (WGS) entry which is preliminary data.</text>
</comment>
<dbReference type="Gene3D" id="3.40.1160.10">
    <property type="entry name" value="Acetylglutamate kinase-like"/>
    <property type="match status" value="1"/>
</dbReference>
<evidence type="ECO:0000256" key="1">
    <source>
        <dbReference type="ARBA" id="ARBA00022490"/>
    </source>
</evidence>
<dbReference type="GO" id="GO:0005524">
    <property type="term" value="F:ATP binding"/>
    <property type="evidence" value="ECO:0007669"/>
    <property type="project" value="UniProtKB-KW"/>
</dbReference>
<dbReference type="PATRIC" id="fig|1305737.6.peg.996"/>
<reference evidence="10 11" key="1">
    <citation type="submission" date="2015-09" db="EMBL/GenBank/DDBJ databases">
        <title>Identification and resolution of microdiversity through metagenomic sequencing of parallel consortia.</title>
        <authorList>
            <person name="Nelson W.C."/>
            <person name="Romine M.F."/>
            <person name="Lindemann S.R."/>
        </authorList>
    </citation>
    <scope>NUCLEOTIDE SEQUENCE [LARGE SCALE GENOMIC DNA]</scope>
    <source>
        <strain evidence="10">HL-49</strain>
    </source>
</reference>
<dbReference type="PANTHER" id="PTHR43654">
    <property type="entry name" value="GLUTAMATE 5-KINASE"/>
    <property type="match status" value="1"/>
</dbReference>
<dbReference type="STRING" id="1305737.GCA_000526355_00202"/>
<feature type="binding site" evidence="8">
    <location>
        <position position="50"/>
    </location>
    <ligand>
        <name>substrate</name>
    </ligand>
</feature>
<dbReference type="CDD" id="cd04242">
    <property type="entry name" value="AAK_G5K_ProB"/>
    <property type="match status" value="1"/>
</dbReference>
<protein>
    <recommendedName>
        <fullName evidence="8">Glutamate 5-kinase</fullName>
        <ecNumber evidence="8">2.7.2.11</ecNumber>
    </recommendedName>
    <alternativeName>
        <fullName evidence="8">Gamma-glutamyl kinase</fullName>
        <shortName evidence="8">GK</shortName>
    </alternativeName>
</protein>
<evidence type="ECO:0000256" key="6">
    <source>
        <dbReference type="ARBA" id="ARBA00022777"/>
    </source>
</evidence>
<comment type="similarity">
    <text evidence="8">Belongs to the glutamate 5-kinase family.</text>
</comment>
<evidence type="ECO:0000256" key="7">
    <source>
        <dbReference type="ARBA" id="ARBA00022840"/>
    </source>
</evidence>
<dbReference type="Pfam" id="PF01472">
    <property type="entry name" value="PUA"/>
    <property type="match status" value="1"/>
</dbReference>
<dbReference type="FunFam" id="3.40.1160.10:FF:000040">
    <property type="entry name" value="Glutamate 5-kinase"/>
    <property type="match status" value="1"/>
</dbReference>
<keyword evidence="7 8" id="KW-0067">ATP-binding</keyword>
<evidence type="ECO:0000313" key="10">
    <source>
        <dbReference type="EMBL" id="KPQ19724.1"/>
    </source>
</evidence>
<keyword evidence="6 8" id="KW-0418">Kinase</keyword>
<dbReference type="CDD" id="cd21157">
    <property type="entry name" value="PUA_G5K"/>
    <property type="match status" value="1"/>
</dbReference>
<sequence>MKHPSTLVIKIGSNVLTQADGLPDLGRMEHLVGQIMQLLKAGNKLVLVSSGAVAFGRQAVSIPEKLNPISKRQIWAATGQVYLIEAYQRLFQKQGQSVAQILVTKEDFRDRKHFLNMKNCMEGLMQQNILPIVNENDTVTITELMFTDNDELASLTAAMVNADSLILLSNVDGIFTGNPADPDSKLIEWVSSDTKDLSEYISAAKSSFGRGGMLTKFSTAKKSADLGINVIIANGKRDGVLEEYLAGKLACTHFEPKKKKQAPKKWLAHGAQYYKGEVFINEGARASLTSAVIRSLLPVGVTRIEGEFSKGDILLIRDEKGIKIGLGRAEYSSKSAAEKLGLKNQKALIHYDYLYLFDHD</sequence>
<keyword evidence="1 8" id="KW-0963">Cytoplasm</keyword>
<dbReference type="GO" id="GO:0003723">
    <property type="term" value="F:RNA binding"/>
    <property type="evidence" value="ECO:0007669"/>
    <property type="project" value="InterPro"/>
</dbReference>
<dbReference type="SMART" id="SM00359">
    <property type="entry name" value="PUA"/>
    <property type="match status" value="1"/>
</dbReference>
<proteinExistence type="inferred from homology"/>
<comment type="caution">
    <text evidence="8">Lacks conserved residue(s) required for the propagation of feature annotation.</text>
</comment>
<dbReference type="AlphaFoldDB" id="A0A0P7XS48"/>
<keyword evidence="2 8" id="KW-0028">Amino-acid biosynthesis</keyword>
<gene>
    <name evidence="8 10" type="primary">proB</name>
    <name evidence="10" type="ORF">HLUCCX10_01705</name>
</gene>
<dbReference type="PRINTS" id="PR00474">
    <property type="entry name" value="GLU5KINASE"/>
</dbReference>
<evidence type="ECO:0000259" key="9">
    <source>
        <dbReference type="SMART" id="SM00359"/>
    </source>
</evidence>
<dbReference type="InterPro" id="IPR005715">
    <property type="entry name" value="Glu_5kinase/COase_Synthase"/>
</dbReference>
<organism evidence="10 11">
    <name type="scientific">Algoriphagus marincola HL-49</name>
    <dbReference type="NCBI Taxonomy" id="1305737"/>
    <lineage>
        <taxon>Bacteria</taxon>
        <taxon>Pseudomonadati</taxon>
        <taxon>Bacteroidota</taxon>
        <taxon>Cytophagia</taxon>
        <taxon>Cytophagales</taxon>
        <taxon>Cyclobacteriaceae</taxon>
        <taxon>Algoriphagus</taxon>
    </lineage>
</organism>
<dbReference type="SUPFAM" id="SSF88697">
    <property type="entry name" value="PUA domain-like"/>
    <property type="match status" value="1"/>
</dbReference>
<evidence type="ECO:0000256" key="5">
    <source>
        <dbReference type="ARBA" id="ARBA00022741"/>
    </source>
</evidence>
<dbReference type="Gene3D" id="2.30.130.10">
    <property type="entry name" value="PUA domain"/>
    <property type="match status" value="1"/>
</dbReference>
<dbReference type="GO" id="GO:0055129">
    <property type="term" value="P:L-proline biosynthetic process"/>
    <property type="evidence" value="ECO:0007669"/>
    <property type="project" value="UniProtKB-UniRule"/>
</dbReference>
<dbReference type="PIRSF" id="PIRSF000729">
    <property type="entry name" value="GK"/>
    <property type="match status" value="1"/>
</dbReference>
<dbReference type="SUPFAM" id="SSF53633">
    <property type="entry name" value="Carbamate kinase-like"/>
    <property type="match status" value="1"/>
</dbReference>
<dbReference type="EMBL" id="LJXT01000006">
    <property type="protein sequence ID" value="KPQ19724.1"/>
    <property type="molecule type" value="Genomic_DNA"/>
</dbReference>
<dbReference type="OrthoDB" id="9804434at2"/>